<accession>A0ACC2NVS0</accession>
<proteinExistence type="predicted"/>
<sequence length="196" mass="21394">MCQVWVYGPSRQAVPRKVVNDHAEDFLPEVLTGRVGQARRNNARRRLLGEEAEIPQPEPPPVVEQEQIIIPEPSTPESPIRGIRRQNLAVLDSSSSSDEAFHSPQGLALRTVENVLNESPNGDNGGGGRGDVGYTGKWTWGMLRKEKGITLMRKGLSAFNPSPGEMRGVALAVQSLSAGASFRTSNVLRMERNSRG</sequence>
<gene>
    <name evidence="1" type="ORF">QAD02_010744</name>
</gene>
<comment type="caution">
    <text evidence="1">The sequence shown here is derived from an EMBL/GenBank/DDBJ whole genome shotgun (WGS) entry which is preliminary data.</text>
</comment>
<dbReference type="EMBL" id="CM056742">
    <property type="protein sequence ID" value="KAJ8674958.1"/>
    <property type="molecule type" value="Genomic_DNA"/>
</dbReference>
<organism evidence="1 2">
    <name type="scientific">Eretmocerus hayati</name>
    <dbReference type="NCBI Taxonomy" id="131215"/>
    <lineage>
        <taxon>Eukaryota</taxon>
        <taxon>Metazoa</taxon>
        <taxon>Ecdysozoa</taxon>
        <taxon>Arthropoda</taxon>
        <taxon>Hexapoda</taxon>
        <taxon>Insecta</taxon>
        <taxon>Pterygota</taxon>
        <taxon>Neoptera</taxon>
        <taxon>Endopterygota</taxon>
        <taxon>Hymenoptera</taxon>
        <taxon>Apocrita</taxon>
        <taxon>Proctotrupomorpha</taxon>
        <taxon>Chalcidoidea</taxon>
        <taxon>Aphelinidae</taxon>
        <taxon>Aphelininae</taxon>
        <taxon>Eretmocerus</taxon>
    </lineage>
</organism>
<evidence type="ECO:0000313" key="2">
    <source>
        <dbReference type="Proteomes" id="UP001239111"/>
    </source>
</evidence>
<dbReference type="Proteomes" id="UP001239111">
    <property type="component" value="Chromosome 2"/>
</dbReference>
<keyword evidence="2" id="KW-1185">Reference proteome</keyword>
<protein>
    <submittedName>
        <fullName evidence="1">Uncharacterized protein</fullName>
    </submittedName>
</protein>
<evidence type="ECO:0000313" key="1">
    <source>
        <dbReference type="EMBL" id="KAJ8674958.1"/>
    </source>
</evidence>
<reference evidence="1" key="1">
    <citation type="submission" date="2023-04" db="EMBL/GenBank/DDBJ databases">
        <title>A chromosome-level genome assembly of the parasitoid wasp Eretmocerus hayati.</title>
        <authorList>
            <person name="Zhong Y."/>
            <person name="Liu S."/>
            <person name="Liu Y."/>
        </authorList>
    </citation>
    <scope>NUCLEOTIDE SEQUENCE</scope>
    <source>
        <strain evidence="1">ZJU_SS_LIU_2023</strain>
    </source>
</reference>
<name>A0ACC2NVS0_9HYME</name>